<dbReference type="Proteomes" id="UP000824366">
    <property type="component" value="Chromosome"/>
</dbReference>
<dbReference type="Gene3D" id="1.10.10.160">
    <property type="match status" value="1"/>
</dbReference>
<dbReference type="Gene3D" id="1.10.10.990">
    <property type="match status" value="1"/>
</dbReference>
<organism evidence="12 13">
    <name type="scientific">Rhodoferax lithotrophicus</name>
    <dbReference type="NCBI Taxonomy" id="2798804"/>
    <lineage>
        <taxon>Bacteria</taxon>
        <taxon>Pseudomonadati</taxon>
        <taxon>Pseudomonadota</taxon>
        <taxon>Betaproteobacteria</taxon>
        <taxon>Burkholderiales</taxon>
        <taxon>Comamonadaceae</taxon>
        <taxon>Rhodoferax</taxon>
    </lineage>
</organism>
<proteinExistence type="inferred from homology"/>
<evidence type="ECO:0000259" key="11">
    <source>
        <dbReference type="Pfam" id="PF17946"/>
    </source>
</evidence>
<dbReference type="PIRSF" id="PIRSF000980">
    <property type="entry name" value="RecC"/>
    <property type="match status" value="1"/>
</dbReference>
<evidence type="ECO:0000256" key="10">
    <source>
        <dbReference type="HAMAP-Rule" id="MF_01486"/>
    </source>
</evidence>
<reference evidence="12 13" key="1">
    <citation type="journal article" date="2021" name="Microbiol. Spectr.">
        <title>A Single Bacterium Capable of Oxidation and Reduction of Iron at Circumneutral pH.</title>
        <authorList>
            <person name="Kato S."/>
            <person name="Ohkuma M."/>
        </authorList>
    </citation>
    <scope>NUCLEOTIDE SEQUENCE [LARGE SCALE GENOMIC DNA]</scope>
    <source>
        <strain evidence="12 13">MIZ03</strain>
    </source>
</reference>
<evidence type="ECO:0000256" key="1">
    <source>
        <dbReference type="ARBA" id="ARBA00022722"/>
    </source>
</evidence>
<dbReference type="Gene3D" id="3.40.50.10930">
    <property type="match status" value="1"/>
</dbReference>
<dbReference type="InterPro" id="IPR041500">
    <property type="entry name" value="RecC_C"/>
</dbReference>
<keyword evidence="2 10" id="KW-0547">Nucleotide-binding</keyword>
<keyword evidence="6 10" id="KW-0269">Exonuclease</keyword>
<dbReference type="NCBIfam" id="TIGR01450">
    <property type="entry name" value="recC"/>
    <property type="match status" value="1"/>
</dbReference>
<dbReference type="Pfam" id="PF17946">
    <property type="entry name" value="RecC_C"/>
    <property type="match status" value="1"/>
</dbReference>
<keyword evidence="9 10" id="KW-0234">DNA repair</keyword>
<dbReference type="Gene3D" id="3.40.50.300">
    <property type="entry name" value="P-loop containing nucleotide triphosphate hydrolases"/>
    <property type="match status" value="2"/>
</dbReference>
<evidence type="ECO:0000256" key="7">
    <source>
        <dbReference type="ARBA" id="ARBA00022840"/>
    </source>
</evidence>
<keyword evidence="4 10" id="KW-0378">Hydrolase</keyword>
<dbReference type="InterPro" id="IPR011335">
    <property type="entry name" value="Restrct_endonuc-II-like"/>
</dbReference>
<keyword evidence="3 10" id="KW-0227">DNA damage</keyword>
<dbReference type="SUPFAM" id="SSF52980">
    <property type="entry name" value="Restriction endonuclease-like"/>
    <property type="match status" value="1"/>
</dbReference>
<comment type="subunit">
    <text evidence="10">Heterotrimer of RecB, RecC and RecD. All subunits contribute to DNA-binding.</text>
</comment>
<gene>
    <name evidence="10" type="primary">recC</name>
    <name evidence="12" type="ORF">MIZ03_2478</name>
</gene>
<dbReference type="PANTHER" id="PTHR30591:SF1">
    <property type="entry name" value="RECBCD ENZYME SUBUNIT RECC"/>
    <property type="match status" value="1"/>
</dbReference>
<evidence type="ECO:0000256" key="3">
    <source>
        <dbReference type="ARBA" id="ARBA00022763"/>
    </source>
</evidence>
<accession>A0ABN6D9J7</accession>
<feature type="domain" description="RecC C-terminal" evidence="11">
    <location>
        <begin position="825"/>
        <end position="1064"/>
    </location>
</feature>
<dbReference type="InterPro" id="IPR006697">
    <property type="entry name" value="RecC"/>
</dbReference>
<dbReference type="EMBL" id="AP024238">
    <property type="protein sequence ID" value="BCO27589.1"/>
    <property type="molecule type" value="Genomic_DNA"/>
</dbReference>
<evidence type="ECO:0000256" key="9">
    <source>
        <dbReference type="ARBA" id="ARBA00023204"/>
    </source>
</evidence>
<evidence type="ECO:0000256" key="4">
    <source>
        <dbReference type="ARBA" id="ARBA00022801"/>
    </source>
</evidence>
<keyword evidence="1 10" id="KW-0540">Nuclease</keyword>
<dbReference type="InterPro" id="IPR013986">
    <property type="entry name" value="DExx_box_DNA_helicase_dom_sf"/>
</dbReference>
<evidence type="ECO:0000256" key="5">
    <source>
        <dbReference type="ARBA" id="ARBA00022806"/>
    </source>
</evidence>
<evidence type="ECO:0000313" key="12">
    <source>
        <dbReference type="EMBL" id="BCO27589.1"/>
    </source>
</evidence>
<comment type="similarity">
    <text evidence="10">Belongs to the RecC family.</text>
</comment>
<name>A0ABN6D9J7_9BURK</name>
<sequence length="1140" mass="125276">MVLHGNRLEDLRDLLTQVLQANPLRPLEPEVILLQSNGMKHWLELALADDAALGICAATRMELPGGYLWQLYRAVLGADAVPAHMPFDKTSLLWRLVRLLPALCDSQPVYAPLKRYLSGSNPARKLYQLAVQVADVIDGYQSYRADWLADWADGQDQLRDEKGQAQPLLDDHAWQAQLWRDIRADVGEALMEASRASVHARFMAALEDLKNSQNESALRRCGLPRRLIVFGISSLPMQTVQALAGLGQHCQVLMLVQNPCQYFWGDLVEGHDRLRQQVRRRQQLKPMDTATATHPLLASWGKQGRDYLHLLDGFDQPEQYRAHWSRVDVFVDPAADGEQPTQLAQLQSAMLNLSPTPPEPQPQPDDGSLVFVTAHSAQRELEVLHDRLLAWLDADPSLLPRDVMVMVPDMPAFAPHIHAVFGRFRPGQPRFIPFSVADTTARTSPLVQALEQLLNLPTSRLSLADWLGLFEVAAVRQRFKLDEAGVDQIQTWLAAAGVRWGLDAAHRIQWGLPATAEGLAQNTWAFGLRRLLLGYALGSGAGDEPVALWQDTLAQPALSSLDAPLAAGLLDWLDAVEQTLPSLQQDQTPVQWGTTLQALVSRFFAPADDADERALARLLEPLEAWLQACADAQLTTALPLEVVREHWLAQMQDSGLQQRFFGGGVQFGTLMPMRSIPFKVIALLGMNDGAYPRVQAARDFDLMASSWRAGDRSRREDDRYLFLEAILSARQTLYVSWQGHSASDNSPRPPSVLVAQLLDYVNTCWTPHREPQAQPLQPFSSVYFEAGSGFATYDADWERIQPVAQVEPAQAAIENRVNLVVPVSTLTLADLQRLLRQPVEVFFRNRLQLEFDSLDELDQTDEPFALNALQQHNAGVALLQSPSGAQALQQLHGAGQLPLAGFGQQLAQQLLAKAEHVRSAQALWLQSYPQPLAAQPVDLTLDGGINLSGTLANLWGQPDATGTPSSPCLQLAARTGAVLQGSKNATAARGHVLVNLWVNHLGACASGLALTSVQLGVDGQVVIRPIAQDEALATLNRLAQAYASAWASPLPVACQTAWAYLQAEKQNLLLAQAGKPAKDPHEAAEDTFEGGQYGGELAQSAYLQRAFERYADLAAGLPHWAQAIYGDLADSVDVSQEVLS</sequence>
<keyword evidence="5 10" id="KW-0347">Helicase</keyword>
<comment type="miscellaneous">
    <text evidence="10">In the RecBCD complex, RecB has a slow 3'-5' helicase, an exonuclease activity and loads RecA onto ssDNA, RecD has a fast 5'-3' helicase activity, while RecC stimulates the ATPase and processivity of the RecB helicase and contributes to recognition of the Chi site.</text>
</comment>
<dbReference type="InterPro" id="IPR027417">
    <property type="entry name" value="P-loop_NTPase"/>
</dbReference>
<keyword evidence="8 10" id="KW-0238">DNA-binding</keyword>
<protein>
    <recommendedName>
        <fullName evidence="10">RecBCD enzyme subunit RecC</fullName>
    </recommendedName>
    <alternativeName>
        <fullName evidence="10">Exonuclease V subunit RecC</fullName>
        <shortName evidence="10">ExoV subunit RecC</shortName>
    </alternativeName>
    <alternativeName>
        <fullName evidence="10">Helicase/nuclease RecBCD subunit RecC</fullName>
    </alternativeName>
</protein>
<comment type="function">
    <text evidence="10">A helicase/nuclease that prepares dsDNA breaks (DSB) for recombinational DNA repair. Binds to DSBs and unwinds DNA via a highly rapid and processive ATP-dependent bidirectional helicase activity. Unwinds dsDNA until it encounters a Chi (crossover hotspot instigator) sequence from the 3' direction. Cuts ssDNA a few nucleotides 3' to the Chi site. The properties and activities of the enzyme are changed at Chi. The Chi-altered holoenzyme produces a long 3'-ssDNA overhang and facilitates RecA-binding to the ssDNA for homologous DNA recombination and repair. Holoenzyme degrades any linearized DNA that is unable to undergo homologous recombination. In the holoenzyme this subunit recognizes the wild-type Chi sequence, and when added to isolated RecB increases its ATP-dependent helicase processivity.</text>
</comment>
<evidence type="ECO:0000313" key="13">
    <source>
        <dbReference type="Proteomes" id="UP000824366"/>
    </source>
</evidence>
<dbReference type="Pfam" id="PF04257">
    <property type="entry name" value="Exonuc_V_gamma"/>
    <property type="match status" value="1"/>
</dbReference>
<evidence type="ECO:0000256" key="6">
    <source>
        <dbReference type="ARBA" id="ARBA00022839"/>
    </source>
</evidence>
<dbReference type="SUPFAM" id="SSF52540">
    <property type="entry name" value="P-loop containing nucleoside triphosphate hydrolases"/>
    <property type="match status" value="2"/>
</dbReference>
<keyword evidence="7 10" id="KW-0067">ATP-binding</keyword>
<evidence type="ECO:0000256" key="2">
    <source>
        <dbReference type="ARBA" id="ARBA00022741"/>
    </source>
</evidence>
<keyword evidence="13" id="KW-1185">Reference proteome</keyword>
<dbReference type="PANTHER" id="PTHR30591">
    <property type="entry name" value="RECBCD ENZYME SUBUNIT RECC"/>
    <property type="match status" value="1"/>
</dbReference>
<dbReference type="HAMAP" id="MF_01486">
    <property type="entry name" value="RecC"/>
    <property type="match status" value="1"/>
</dbReference>
<evidence type="ECO:0000256" key="8">
    <source>
        <dbReference type="ARBA" id="ARBA00023125"/>
    </source>
</evidence>